<dbReference type="GO" id="GO:0030133">
    <property type="term" value="C:transport vesicle"/>
    <property type="evidence" value="ECO:0007669"/>
    <property type="project" value="TreeGrafter"/>
</dbReference>
<keyword evidence="8" id="KW-1185">Reference proteome</keyword>
<comment type="similarity">
    <text evidence="2 5">Belongs to the BLOC1S6 family.</text>
</comment>
<dbReference type="RefSeq" id="XP_033366489.1">
    <property type="nucleotide sequence ID" value="XM_033510598.1"/>
</dbReference>
<gene>
    <name evidence="9" type="primary">LOC117243263</name>
</gene>
<accession>A0A6J3LR21</accession>
<dbReference type="Proteomes" id="UP000504631">
    <property type="component" value="Unplaced"/>
</dbReference>
<protein>
    <recommendedName>
        <fullName evidence="3 5">Biogenesis of lysosome-related organelles complex 1 subunit 6</fullName>
        <shortName evidence="5">BLOC-1 subunit 6</shortName>
    </recommendedName>
</protein>
<evidence type="ECO:0000256" key="2">
    <source>
        <dbReference type="ARBA" id="ARBA00005767"/>
    </source>
</evidence>
<evidence type="ECO:0000256" key="7">
    <source>
        <dbReference type="SAM" id="MobiDB-lite"/>
    </source>
</evidence>
<feature type="compositionally biased region" description="Basic and acidic residues" evidence="7">
    <location>
        <begin position="134"/>
        <end position="148"/>
    </location>
</feature>
<keyword evidence="6" id="KW-0175">Coiled coil</keyword>
<feature type="region of interest" description="Disordered" evidence="7">
    <location>
        <begin position="134"/>
        <end position="155"/>
    </location>
</feature>
<evidence type="ECO:0000313" key="9">
    <source>
        <dbReference type="RefSeq" id="XP_033366489.1"/>
    </source>
</evidence>
<dbReference type="InterPro" id="IPR017242">
    <property type="entry name" value="BLOC-1_pallidin"/>
</dbReference>
<name>A0A6J3LR21_9HYME</name>
<dbReference type="InterPro" id="IPR028119">
    <property type="entry name" value="Snapin/Pallidin/Snn1"/>
</dbReference>
<dbReference type="PANTHER" id="PTHR31328:SF2">
    <property type="entry name" value="BIOGENESIS OF LYSOSOME-RELATED ORGANELLES COMPLEX 1 SUBUNIT 6"/>
    <property type="match status" value="1"/>
</dbReference>
<comment type="subcellular location">
    <subcellularLocation>
        <location evidence="1">Cytoplasm</location>
    </subcellularLocation>
</comment>
<dbReference type="Pfam" id="PF14712">
    <property type="entry name" value="Snapin_Pallidin"/>
    <property type="match status" value="1"/>
</dbReference>
<dbReference type="GO" id="GO:0031083">
    <property type="term" value="C:BLOC-1 complex"/>
    <property type="evidence" value="ECO:0007669"/>
    <property type="project" value="TreeGrafter"/>
</dbReference>
<dbReference type="KEGG" id="bvk:117243263"/>
<organism evidence="8 9">
    <name type="scientific">Bombus vosnesenskii</name>
    <dbReference type="NCBI Taxonomy" id="207650"/>
    <lineage>
        <taxon>Eukaryota</taxon>
        <taxon>Metazoa</taxon>
        <taxon>Ecdysozoa</taxon>
        <taxon>Arthropoda</taxon>
        <taxon>Hexapoda</taxon>
        <taxon>Insecta</taxon>
        <taxon>Pterygota</taxon>
        <taxon>Neoptera</taxon>
        <taxon>Endopterygota</taxon>
        <taxon>Hymenoptera</taxon>
        <taxon>Apocrita</taxon>
        <taxon>Aculeata</taxon>
        <taxon>Apoidea</taxon>
        <taxon>Anthophila</taxon>
        <taxon>Apidae</taxon>
        <taxon>Bombus</taxon>
        <taxon>Pyrobombus</taxon>
    </lineage>
</organism>
<feature type="coiled-coil region" evidence="6">
    <location>
        <begin position="5"/>
        <end position="86"/>
    </location>
</feature>
<dbReference type="PIRSF" id="PIRSF037609">
    <property type="entry name" value="BLOC-1_complex_pallidin"/>
    <property type="match status" value="1"/>
</dbReference>
<dbReference type="CTD" id="39315"/>
<dbReference type="GeneID" id="117243263"/>
<evidence type="ECO:0000256" key="5">
    <source>
        <dbReference type="PIRNR" id="PIRNR037609"/>
    </source>
</evidence>
<evidence type="ECO:0000256" key="4">
    <source>
        <dbReference type="ARBA" id="ARBA00022490"/>
    </source>
</evidence>
<dbReference type="AlphaFoldDB" id="A0A6J3LR21"/>
<evidence type="ECO:0000256" key="1">
    <source>
        <dbReference type="ARBA" id="ARBA00004496"/>
    </source>
</evidence>
<proteinExistence type="inferred from homology"/>
<dbReference type="PANTHER" id="PTHR31328">
    <property type="entry name" value="BIOGENESIS OF LYSOSOME-RELATED ORGANELLES COMPLEX 1 SUBUNIT 6"/>
    <property type="match status" value="1"/>
</dbReference>
<evidence type="ECO:0000313" key="8">
    <source>
        <dbReference type="Proteomes" id="UP000504631"/>
    </source>
</evidence>
<evidence type="ECO:0000256" key="6">
    <source>
        <dbReference type="SAM" id="Coils"/>
    </source>
</evidence>
<comment type="function">
    <text evidence="5">Component of the biogenesis of lysosome-related organelles complex-1 (BLOC-1) involved in pigment granule biogenesis.</text>
</comment>
<keyword evidence="4" id="KW-0963">Cytoplasm</keyword>
<reference evidence="9" key="1">
    <citation type="submission" date="2025-08" db="UniProtKB">
        <authorList>
            <consortium name="RefSeq"/>
        </authorList>
    </citation>
    <scope>IDENTIFICATION</scope>
    <source>
        <tissue evidence="9">Muscle</tissue>
    </source>
</reference>
<sequence length="155" mass="18617">MMTDMEEAEARELQLQIEKRDSKEVEFDFKVAVKKLAEGFLNQYQEQWEQTEKKLDEVKNKQETLLDQMQTENKKLQDVFDDVKLNETFQMIKVSQGKLISMKKEMVSIHERTFRLKKRASRLQQIIQKEALNREQQREQELRREQELIGKPAIS</sequence>
<evidence type="ECO:0000256" key="3">
    <source>
        <dbReference type="ARBA" id="ARBA00019579"/>
    </source>
</evidence>